<feature type="signal peptide" evidence="2">
    <location>
        <begin position="1"/>
        <end position="19"/>
    </location>
</feature>
<dbReference type="AlphaFoldDB" id="A0A1I3F7P1"/>
<protein>
    <submittedName>
        <fullName evidence="4">Uncharacterized conserved protein YkwD, contains CAP (CSP/antigen 5/PR1) domain</fullName>
    </submittedName>
</protein>
<feature type="region of interest" description="Disordered" evidence="1">
    <location>
        <begin position="32"/>
        <end position="53"/>
    </location>
</feature>
<name>A0A1I3F7P1_9SPHI</name>
<dbReference type="PROSITE" id="PS51257">
    <property type="entry name" value="PROKAR_LIPOPROTEIN"/>
    <property type="match status" value="1"/>
</dbReference>
<dbReference type="InterPro" id="IPR035940">
    <property type="entry name" value="CAP_sf"/>
</dbReference>
<dbReference type="STRING" id="1477437.SAMN05444682_102202"/>
<evidence type="ECO:0000259" key="3">
    <source>
        <dbReference type="Pfam" id="PF00188"/>
    </source>
</evidence>
<dbReference type="OrthoDB" id="982527at2"/>
<dbReference type="CDD" id="cd05379">
    <property type="entry name" value="CAP_bacterial"/>
    <property type="match status" value="1"/>
</dbReference>
<dbReference type="EMBL" id="FOQO01000002">
    <property type="protein sequence ID" value="SFI07237.1"/>
    <property type="molecule type" value="Genomic_DNA"/>
</dbReference>
<keyword evidence="5" id="KW-1185">Reference proteome</keyword>
<dbReference type="RefSeq" id="WP_090624845.1">
    <property type="nucleotide sequence ID" value="NZ_FOQO01000002.1"/>
</dbReference>
<dbReference type="PANTHER" id="PTHR31157">
    <property type="entry name" value="SCP DOMAIN-CONTAINING PROTEIN"/>
    <property type="match status" value="1"/>
</dbReference>
<dbReference type="SUPFAM" id="SSF55797">
    <property type="entry name" value="PR-1-like"/>
    <property type="match status" value="1"/>
</dbReference>
<accession>A0A1I3F7P1</accession>
<organism evidence="4 5">
    <name type="scientific">Parapedobacter indicus</name>
    <dbReference type="NCBI Taxonomy" id="1477437"/>
    <lineage>
        <taxon>Bacteria</taxon>
        <taxon>Pseudomonadati</taxon>
        <taxon>Bacteroidota</taxon>
        <taxon>Sphingobacteriia</taxon>
        <taxon>Sphingobacteriales</taxon>
        <taxon>Sphingobacteriaceae</taxon>
        <taxon>Parapedobacter</taxon>
    </lineage>
</organism>
<evidence type="ECO:0000313" key="4">
    <source>
        <dbReference type="EMBL" id="SFI07237.1"/>
    </source>
</evidence>
<dbReference type="Pfam" id="PF00188">
    <property type="entry name" value="CAP"/>
    <property type="match status" value="1"/>
</dbReference>
<dbReference type="PANTHER" id="PTHR31157:SF1">
    <property type="entry name" value="SCP DOMAIN-CONTAINING PROTEIN"/>
    <property type="match status" value="1"/>
</dbReference>
<reference evidence="4 5" key="1">
    <citation type="submission" date="2016-10" db="EMBL/GenBank/DDBJ databases">
        <authorList>
            <person name="de Groot N.N."/>
        </authorList>
    </citation>
    <scope>NUCLEOTIDE SEQUENCE [LARGE SCALE GENOMIC DNA]</scope>
    <source>
        <strain evidence="4 5">RK1</strain>
    </source>
</reference>
<feature type="chain" id="PRO_5011710369" evidence="2">
    <location>
        <begin position="20"/>
        <end position="192"/>
    </location>
</feature>
<evidence type="ECO:0000256" key="2">
    <source>
        <dbReference type="SAM" id="SignalP"/>
    </source>
</evidence>
<keyword evidence="2" id="KW-0732">Signal</keyword>
<proteinExistence type="predicted"/>
<dbReference type="Gene3D" id="3.40.33.10">
    <property type="entry name" value="CAP"/>
    <property type="match status" value="1"/>
</dbReference>
<sequence>MLKQLLPAVSCLLALLSACEPNVSESLEPIVPTESTGSLAGNDNDAPADPPSETDTAIVAALAAVNKLRQAGCNCGTEPYPATGKLVWNARLFEAALHHAKDMHAQNYFSHTSPSGENVYHRLVASGYISAAGDVLTYGENIAFGDFDLNTAVQKWLESPSHCANMMRDTYQEIAIAHDGNYWVQVFGAKRK</sequence>
<evidence type="ECO:0000313" key="5">
    <source>
        <dbReference type="Proteomes" id="UP000198670"/>
    </source>
</evidence>
<gene>
    <name evidence="4" type="ORF">SAMN05444682_102202</name>
</gene>
<feature type="domain" description="SCP" evidence="3">
    <location>
        <begin position="62"/>
        <end position="181"/>
    </location>
</feature>
<dbReference type="Proteomes" id="UP000198670">
    <property type="component" value="Unassembled WGS sequence"/>
</dbReference>
<evidence type="ECO:0000256" key="1">
    <source>
        <dbReference type="SAM" id="MobiDB-lite"/>
    </source>
</evidence>
<dbReference type="InterPro" id="IPR014044">
    <property type="entry name" value="CAP_dom"/>
</dbReference>